<organism evidence="3 4">
    <name type="scientific">Piscinibacter koreensis</name>
    <dbReference type="NCBI Taxonomy" id="2742824"/>
    <lineage>
        <taxon>Bacteria</taxon>
        <taxon>Pseudomonadati</taxon>
        <taxon>Pseudomonadota</taxon>
        <taxon>Betaproteobacteria</taxon>
        <taxon>Burkholderiales</taxon>
        <taxon>Sphaerotilaceae</taxon>
        <taxon>Piscinibacter</taxon>
    </lineage>
</organism>
<proteinExistence type="predicted"/>
<dbReference type="EMBL" id="JABWMJ010000003">
    <property type="protein sequence ID" value="NUZ05609.1"/>
    <property type="molecule type" value="Genomic_DNA"/>
</dbReference>
<dbReference type="AlphaFoldDB" id="A0A7Y6NM39"/>
<dbReference type="InterPro" id="IPR010559">
    <property type="entry name" value="Sig_transdc_His_kin_internal"/>
</dbReference>
<dbReference type="InterPro" id="IPR003594">
    <property type="entry name" value="HATPase_dom"/>
</dbReference>
<dbReference type="SMART" id="SM00387">
    <property type="entry name" value="HATPase_c"/>
    <property type="match status" value="1"/>
</dbReference>
<comment type="caution">
    <text evidence="3">The sequence shown here is derived from an EMBL/GenBank/DDBJ whole genome shotgun (WGS) entry which is preliminary data.</text>
</comment>
<evidence type="ECO:0000313" key="3">
    <source>
        <dbReference type="EMBL" id="NUZ05609.1"/>
    </source>
</evidence>
<feature type="domain" description="Histidine kinase/HSP90-like ATPase" evidence="2">
    <location>
        <begin position="248"/>
        <end position="352"/>
    </location>
</feature>
<evidence type="ECO:0000256" key="1">
    <source>
        <dbReference type="SAM" id="Phobius"/>
    </source>
</evidence>
<feature type="transmembrane region" description="Helical" evidence="1">
    <location>
        <begin position="12"/>
        <end position="31"/>
    </location>
</feature>
<dbReference type="Proteomes" id="UP000529637">
    <property type="component" value="Unassembled WGS sequence"/>
</dbReference>
<dbReference type="GO" id="GO:0000155">
    <property type="term" value="F:phosphorelay sensor kinase activity"/>
    <property type="evidence" value="ECO:0007669"/>
    <property type="project" value="InterPro"/>
</dbReference>
<feature type="transmembrane region" description="Helical" evidence="1">
    <location>
        <begin position="78"/>
        <end position="101"/>
    </location>
</feature>
<keyword evidence="3" id="KW-0808">Transferase</keyword>
<dbReference type="Gene3D" id="3.30.565.10">
    <property type="entry name" value="Histidine kinase-like ATPase, C-terminal domain"/>
    <property type="match status" value="1"/>
</dbReference>
<accession>A0A7Y6NM39</accession>
<keyword evidence="4" id="KW-1185">Reference proteome</keyword>
<gene>
    <name evidence="3" type="ORF">HQN59_07510</name>
</gene>
<dbReference type="GO" id="GO:0016020">
    <property type="term" value="C:membrane"/>
    <property type="evidence" value="ECO:0007669"/>
    <property type="project" value="InterPro"/>
</dbReference>
<keyword evidence="1" id="KW-0812">Transmembrane</keyword>
<dbReference type="InterPro" id="IPR036890">
    <property type="entry name" value="HATPase_C_sf"/>
</dbReference>
<dbReference type="PANTHER" id="PTHR34220">
    <property type="entry name" value="SENSOR HISTIDINE KINASE YPDA"/>
    <property type="match status" value="1"/>
</dbReference>
<dbReference type="InterPro" id="IPR050640">
    <property type="entry name" value="Bact_2-comp_sensor_kinase"/>
</dbReference>
<name>A0A7Y6NM39_9BURK</name>
<keyword evidence="3" id="KW-0418">Kinase</keyword>
<keyword evidence="1" id="KW-1133">Transmembrane helix</keyword>
<dbReference type="RefSeq" id="WP_176067726.1">
    <property type="nucleotide sequence ID" value="NZ_JABWMJ010000003.1"/>
</dbReference>
<evidence type="ECO:0000259" key="2">
    <source>
        <dbReference type="SMART" id="SM00387"/>
    </source>
</evidence>
<dbReference type="SUPFAM" id="SSF55874">
    <property type="entry name" value="ATPase domain of HSP90 chaperone/DNA topoisomerase II/histidine kinase"/>
    <property type="match status" value="1"/>
</dbReference>
<evidence type="ECO:0000313" key="4">
    <source>
        <dbReference type="Proteomes" id="UP000529637"/>
    </source>
</evidence>
<sequence>MAPIDWVSKLRHLLQLIAFCLAIAAVLAVLLPNPRGYQVPLVYSLSIGGVTWALSDLGRHLFRSSAETGWPTGWRSGALVAGSILGGYLVGTVIADAWFGWSSWDNTHSRNHMQVSLLVTVCAGLVGIYYFYSRGKAAYLETKMVEARRQATEARLKLLEAQLEPHMLFNTLANLRALIGSDPVRAQSMLDELNAFLRATLKASRAATHPLAAEYERLRSYLELIAIRMGPRLAYELNLPAALADVPVPTLLLQPLVENAVRHGLEPRVAGGRIEVGARTDTRDGVEWLVLTVDDDGEGLSDAAASGGSGFGLSHVRERLTTLCGDDARLDLAERPGGGVRATATWRLAAGPSATP</sequence>
<reference evidence="3 4" key="1">
    <citation type="submission" date="2020-06" db="EMBL/GenBank/DDBJ databases">
        <title>Schlegella sp. ID0723 isolated from air conditioner.</title>
        <authorList>
            <person name="Kim D.Y."/>
            <person name="Kim D.-U."/>
        </authorList>
    </citation>
    <scope>NUCLEOTIDE SEQUENCE [LARGE SCALE GENOMIC DNA]</scope>
    <source>
        <strain evidence="3 4">ID0723</strain>
    </source>
</reference>
<keyword evidence="1" id="KW-0472">Membrane</keyword>
<feature type="transmembrane region" description="Helical" evidence="1">
    <location>
        <begin position="113"/>
        <end position="132"/>
    </location>
</feature>
<dbReference type="Pfam" id="PF02518">
    <property type="entry name" value="HATPase_c"/>
    <property type="match status" value="1"/>
</dbReference>
<dbReference type="PANTHER" id="PTHR34220:SF9">
    <property type="entry name" value="SIGNAL TRANSDUCTION HISTIDINE KINASE INTERNAL REGION DOMAIN-CONTAINING PROTEIN"/>
    <property type="match status" value="1"/>
</dbReference>
<protein>
    <submittedName>
        <fullName evidence="3">Histidine kinase</fullName>
    </submittedName>
</protein>
<dbReference type="Pfam" id="PF06580">
    <property type="entry name" value="His_kinase"/>
    <property type="match status" value="1"/>
</dbReference>
<feature type="transmembrane region" description="Helical" evidence="1">
    <location>
        <begin position="37"/>
        <end position="57"/>
    </location>
</feature>